<feature type="transmembrane region" description="Helical" evidence="2">
    <location>
        <begin position="203"/>
        <end position="227"/>
    </location>
</feature>
<dbReference type="AlphaFoldDB" id="A0A061AYW6"/>
<dbReference type="OrthoDB" id="2526477at2759"/>
<sequence>MPNATVDDQDIRCEFGGNWNFFRGESGPRNASGWQGQTYASCGGPGYWEQGKDCELRVPFVGTYAALYGDSNGNHGPFSCRLERDGQPVGVWAWYDGGSRWWWPYQHDTKLCEVSGLPNASYDLVLHVEVDQVKKGIAFDYMRSSDTVPPGNTTQWRSDFNNVVPPNNLRDTTATPMLPSATASLAPAPSATSPSSGRSVNKLAVGLGAGLGGFFLILAIVAIILFFRLRGKPFRRRHDPIASYDAGSTWSPDVYNSPDGTYRNSPLEPPGTWKEGKQELDFAMMSPSEAGSPTFDYPTHGGLQMAFDSPPRPISYPASSTYATSYPPSCAPLLAPAPLLTSSPSETRRASAISSVTAYPDPQRISSLLDLPPHAELDDPDTFKSR</sequence>
<feature type="region of interest" description="Disordered" evidence="1">
    <location>
        <begin position="339"/>
        <end position="386"/>
    </location>
</feature>
<dbReference type="EMBL" id="LK052940">
    <property type="protein sequence ID" value="CDR40554.1"/>
    <property type="molecule type" value="Genomic_DNA"/>
</dbReference>
<keyword evidence="2" id="KW-0472">Membrane</keyword>
<reference evidence="3" key="1">
    <citation type="journal article" date="2014" name="Genome Announc.">
        <title>Draft genome sequence of Rhodosporidium toruloides CECT1137, an oleaginous yeast of biotechnological interest.</title>
        <authorList>
            <person name="Morin N."/>
            <person name="Calcas X."/>
            <person name="Devillers H."/>
            <person name="Durrens P."/>
            <person name="Sherman D.J."/>
            <person name="Nicaud J.-M."/>
            <person name="Neuveglise C."/>
        </authorList>
    </citation>
    <scope>NUCLEOTIDE SEQUENCE</scope>
    <source>
        <strain evidence="3">CECT1137</strain>
    </source>
</reference>
<accession>A0A061AYW6</accession>
<feature type="compositionally biased region" description="Polar residues" evidence="1">
    <location>
        <begin position="150"/>
        <end position="175"/>
    </location>
</feature>
<proteinExistence type="predicted"/>
<evidence type="ECO:0000256" key="1">
    <source>
        <dbReference type="SAM" id="MobiDB-lite"/>
    </source>
</evidence>
<protein>
    <submittedName>
        <fullName evidence="3">RHTO0S05e04852g1_1</fullName>
    </submittedName>
</protein>
<feature type="region of interest" description="Disordered" evidence="1">
    <location>
        <begin position="150"/>
        <end position="196"/>
    </location>
</feature>
<name>A0A061AYW6_RHOTO</name>
<evidence type="ECO:0000256" key="2">
    <source>
        <dbReference type="SAM" id="Phobius"/>
    </source>
</evidence>
<evidence type="ECO:0000313" key="3">
    <source>
        <dbReference type="EMBL" id="CDR40554.1"/>
    </source>
</evidence>
<gene>
    <name evidence="3" type="ORF">RHTO0S_05e04852g</name>
</gene>
<keyword evidence="2" id="KW-0812">Transmembrane</keyword>
<feature type="compositionally biased region" description="Low complexity" evidence="1">
    <location>
        <begin position="178"/>
        <end position="196"/>
    </location>
</feature>
<keyword evidence="2" id="KW-1133">Transmembrane helix</keyword>
<organism evidence="3">
    <name type="scientific">Rhodotorula toruloides</name>
    <name type="common">Yeast</name>
    <name type="synonym">Rhodosporidium toruloides</name>
    <dbReference type="NCBI Taxonomy" id="5286"/>
    <lineage>
        <taxon>Eukaryota</taxon>
        <taxon>Fungi</taxon>
        <taxon>Dikarya</taxon>
        <taxon>Basidiomycota</taxon>
        <taxon>Pucciniomycotina</taxon>
        <taxon>Microbotryomycetes</taxon>
        <taxon>Sporidiobolales</taxon>
        <taxon>Sporidiobolaceae</taxon>
        <taxon>Rhodotorula</taxon>
    </lineage>
</organism>
<feature type="compositionally biased region" description="Basic and acidic residues" evidence="1">
    <location>
        <begin position="373"/>
        <end position="386"/>
    </location>
</feature>